<dbReference type="Proteomes" id="UP000308528">
    <property type="component" value="Unassembled WGS sequence"/>
</dbReference>
<dbReference type="EMBL" id="SRSF01000019">
    <property type="protein sequence ID" value="THH34526.1"/>
    <property type="molecule type" value="Genomic_DNA"/>
</dbReference>
<reference evidence="1 2" key="1">
    <citation type="submission" date="2019-04" db="EMBL/GenBank/DDBJ databases">
        <title>Lewinella litorea sp. nov., isolated from a marine sand.</title>
        <authorList>
            <person name="Yoon J.-H."/>
        </authorList>
    </citation>
    <scope>NUCLEOTIDE SEQUENCE [LARGE SCALE GENOMIC DNA]</scope>
    <source>
        <strain evidence="1 2">HSMS-39</strain>
    </source>
</reference>
<sequence length="325" mass="36886">MIDAKDIAKDYLKRDIKEEPSLVLLSRRKAEAFCEEYNLTPEEEVRFFELIAAFEQVGTESPFPLASIDSDYRKAKAIDRSGAAGVLYDYVGKLSREEILASCNEERLVAYFIELEERKQAILIAALYLQEGLLSWEQVYTTDHAHLSGLRTDSIDFSHMFVAIAELVKGGPIKTSEELLDLTGYDRYLEEEPSLKELVDCGGLFHTAGLYRYREELKRKMRRGATYKQLLAVKPSSFFLPNDLSKVDSLYNGQYYDEDKGGMATSSVFAYKSKEEIVAALIDTHLISGPMNQKTNNGYLVELYSTGLEIPFQELLEISLNNNKI</sequence>
<proteinExistence type="predicted"/>
<organism evidence="1 2">
    <name type="scientific">Neolewinella litorea</name>
    <dbReference type="NCBI Taxonomy" id="2562452"/>
    <lineage>
        <taxon>Bacteria</taxon>
        <taxon>Pseudomonadati</taxon>
        <taxon>Bacteroidota</taxon>
        <taxon>Saprospiria</taxon>
        <taxon>Saprospirales</taxon>
        <taxon>Lewinellaceae</taxon>
        <taxon>Neolewinella</taxon>
    </lineage>
</organism>
<dbReference type="RefSeq" id="WP_136460791.1">
    <property type="nucleotide sequence ID" value="NZ_SRSF01000019.1"/>
</dbReference>
<protein>
    <submittedName>
        <fullName evidence="1">Uncharacterized protein</fullName>
    </submittedName>
</protein>
<accession>A0A4S4N5Z7</accession>
<dbReference type="AlphaFoldDB" id="A0A4S4N5Z7"/>
<evidence type="ECO:0000313" key="1">
    <source>
        <dbReference type="EMBL" id="THH34526.1"/>
    </source>
</evidence>
<keyword evidence="2" id="KW-1185">Reference proteome</keyword>
<evidence type="ECO:0000313" key="2">
    <source>
        <dbReference type="Proteomes" id="UP000308528"/>
    </source>
</evidence>
<name>A0A4S4N5Z7_9BACT</name>
<comment type="caution">
    <text evidence="1">The sequence shown here is derived from an EMBL/GenBank/DDBJ whole genome shotgun (WGS) entry which is preliminary data.</text>
</comment>
<gene>
    <name evidence="1" type="ORF">E4021_17660</name>
</gene>